<dbReference type="OrthoDB" id="2305901at2759"/>
<feature type="region of interest" description="Disordered" evidence="1">
    <location>
        <begin position="296"/>
        <end position="349"/>
    </location>
</feature>
<dbReference type="InterPro" id="IPR032675">
    <property type="entry name" value="LRR_dom_sf"/>
</dbReference>
<organism evidence="2">
    <name type="scientific">Mytilinidion resinicola</name>
    <dbReference type="NCBI Taxonomy" id="574789"/>
    <lineage>
        <taxon>Eukaryota</taxon>
        <taxon>Fungi</taxon>
        <taxon>Dikarya</taxon>
        <taxon>Ascomycota</taxon>
        <taxon>Pezizomycotina</taxon>
        <taxon>Dothideomycetes</taxon>
        <taxon>Pleosporomycetidae</taxon>
        <taxon>Mytilinidiales</taxon>
        <taxon>Mytilinidiaceae</taxon>
        <taxon>Mytilinidion</taxon>
    </lineage>
</organism>
<accession>A0A6A6Z7C2</accession>
<feature type="compositionally biased region" description="Basic and acidic residues" evidence="1">
    <location>
        <begin position="243"/>
        <end position="252"/>
    </location>
</feature>
<evidence type="ECO:0000313" key="2">
    <source>
        <dbReference type="EMBL" id="KAF2816155.1"/>
    </source>
</evidence>
<dbReference type="Gene3D" id="3.80.10.10">
    <property type="entry name" value="Ribonuclease Inhibitor"/>
    <property type="match status" value="1"/>
</dbReference>
<keyword evidence="3" id="KW-1185">Reference proteome</keyword>
<protein>
    <submittedName>
        <fullName evidence="2 4">Uncharacterized protein</fullName>
    </submittedName>
</protein>
<feature type="region of interest" description="Disordered" evidence="1">
    <location>
        <begin position="225"/>
        <end position="252"/>
    </location>
</feature>
<dbReference type="GeneID" id="54453501"/>
<evidence type="ECO:0000313" key="4">
    <source>
        <dbReference type="RefSeq" id="XP_033583119.1"/>
    </source>
</evidence>
<evidence type="ECO:0000256" key="1">
    <source>
        <dbReference type="SAM" id="MobiDB-lite"/>
    </source>
</evidence>
<gene>
    <name evidence="2 4" type="ORF">BDZ99DRAFT_129952</name>
</gene>
<dbReference type="EMBL" id="MU003693">
    <property type="protein sequence ID" value="KAF2816155.1"/>
    <property type="molecule type" value="Genomic_DNA"/>
</dbReference>
<feature type="compositionally biased region" description="Acidic residues" evidence="1">
    <location>
        <begin position="296"/>
        <end position="312"/>
    </location>
</feature>
<sequence length="361" mass="40882">MNDADLDDVLKRLSSCTSLISLHIKFIFPHMSLNGFWDQYGPIVSISGFALVAFAQSHRKLKELSLGSQNDIACDRVCDYHMEEFAACLQNLTYLGLYFKNRYPGGRGDGAGITERSLESIGRHCRGLERVGIKCSTRASQMSLLQPCLFPKLQRLMLGEQIDRLPRMKSIRDLQGVLEKHCPRLRMLGSWITVGRSHKQCRGLKPYHPNKPVQLLEFLQQRARKVRQKPKRRGMSMDMNVDQDDHKSTKEHSSVQVLVPFAGNEADNRNSSGWRSACEAWGLRQPLPDTCEIYEGEDEEDDNSSEANENESEADHNDGENDDSNSDTGEDNYYTAWPLREHDIPPPTTINAGIAITLEKD</sequence>
<reference evidence="2 4" key="1">
    <citation type="journal article" date="2020" name="Stud. Mycol.">
        <title>101 Dothideomycetes genomes: a test case for predicting lifestyles and emergence of pathogens.</title>
        <authorList>
            <person name="Haridas S."/>
            <person name="Albert R."/>
            <person name="Binder M."/>
            <person name="Bloem J."/>
            <person name="Labutti K."/>
            <person name="Salamov A."/>
            <person name="Andreopoulos B."/>
            <person name="Baker S."/>
            <person name="Barry K."/>
            <person name="Bills G."/>
            <person name="Bluhm B."/>
            <person name="Cannon C."/>
            <person name="Castanera R."/>
            <person name="Culley D."/>
            <person name="Daum C."/>
            <person name="Ezra D."/>
            <person name="Gonzalez J."/>
            <person name="Henrissat B."/>
            <person name="Kuo A."/>
            <person name="Liang C."/>
            <person name="Lipzen A."/>
            <person name="Lutzoni F."/>
            <person name="Magnuson J."/>
            <person name="Mondo S."/>
            <person name="Nolan M."/>
            <person name="Ohm R."/>
            <person name="Pangilinan J."/>
            <person name="Park H.-J."/>
            <person name="Ramirez L."/>
            <person name="Alfaro M."/>
            <person name="Sun H."/>
            <person name="Tritt A."/>
            <person name="Yoshinaga Y."/>
            <person name="Zwiers L.-H."/>
            <person name="Turgeon B."/>
            <person name="Goodwin S."/>
            <person name="Spatafora J."/>
            <person name="Crous P."/>
            <person name="Grigoriev I."/>
        </authorList>
    </citation>
    <scope>NUCLEOTIDE SEQUENCE</scope>
    <source>
        <strain evidence="2 4">CBS 304.34</strain>
    </source>
</reference>
<feature type="compositionally biased region" description="Acidic residues" evidence="1">
    <location>
        <begin position="320"/>
        <end position="330"/>
    </location>
</feature>
<dbReference type="Proteomes" id="UP000504636">
    <property type="component" value="Unplaced"/>
</dbReference>
<reference evidence="4" key="2">
    <citation type="submission" date="2020-04" db="EMBL/GenBank/DDBJ databases">
        <authorList>
            <consortium name="NCBI Genome Project"/>
        </authorList>
    </citation>
    <scope>NUCLEOTIDE SEQUENCE</scope>
    <source>
        <strain evidence="4">CBS 304.34</strain>
    </source>
</reference>
<dbReference type="AlphaFoldDB" id="A0A6A6Z7C2"/>
<dbReference type="RefSeq" id="XP_033583119.1">
    <property type="nucleotide sequence ID" value="XM_033712608.1"/>
</dbReference>
<evidence type="ECO:0000313" key="3">
    <source>
        <dbReference type="Proteomes" id="UP000504636"/>
    </source>
</evidence>
<reference evidence="4" key="3">
    <citation type="submission" date="2025-04" db="UniProtKB">
        <authorList>
            <consortium name="RefSeq"/>
        </authorList>
    </citation>
    <scope>IDENTIFICATION</scope>
    <source>
        <strain evidence="4">CBS 304.34</strain>
    </source>
</reference>
<proteinExistence type="predicted"/>
<feature type="compositionally biased region" description="Basic residues" evidence="1">
    <location>
        <begin position="225"/>
        <end position="234"/>
    </location>
</feature>
<name>A0A6A6Z7C2_9PEZI</name>